<comment type="caution">
    <text evidence="1">The sequence shown here is derived from an EMBL/GenBank/DDBJ whole genome shotgun (WGS) entry which is preliminary data.</text>
</comment>
<organism evidence="1 2">
    <name type="scientific">Microscilla marina ATCC 23134</name>
    <dbReference type="NCBI Taxonomy" id="313606"/>
    <lineage>
        <taxon>Bacteria</taxon>
        <taxon>Pseudomonadati</taxon>
        <taxon>Bacteroidota</taxon>
        <taxon>Cytophagia</taxon>
        <taxon>Cytophagales</taxon>
        <taxon>Microscillaceae</taxon>
        <taxon>Microscilla</taxon>
    </lineage>
</organism>
<accession>A1ZH23</accession>
<name>A1ZH23_MICM2</name>
<protein>
    <recommendedName>
        <fullName evidence="3">DUF2071 domain-containing protein</fullName>
    </recommendedName>
</protein>
<evidence type="ECO:0008006" key="3">
    <source>
        <dbReference type="Google" id="ProtNLM"/>
    </source>
</evidence>
<evidence type="ECO:0000313" key="2">
    <source>
        <dbReference type="Proteomes" id="UP000004095"/>
    </source>
</evidence>
<proteinExistence type="predicted"/>
<dbReference type="eggNOG" id="COG3361">
    <property type="taxonomic scope" value="Bacteria"/>
</dbReference>
<reference evidence="1 2" key="1">
    <citation type="submission" date="2007-01" db="EMBL/GenBank/DDBJ databases">
        <authorList>
            <person name="Haygood M."/>
            <person name="Podell S."/>
            <person name="Anderson C."/>
            <person name="Hopkinson B."/>
            <person name="Roe K."/>
            <person name="Barbeau K."/>
            <person name="Gaasterland T."/>
            <person name="Ferriera S."/>
            <person name="Johnson J."/>
            <person name="Kravitz S."/>
            <person name="Beeson K."/>
            <person name="Sutton G."/>
            <person name="Rogers Y.-H."/>
            <person name="Friedman R."/>
            <person name="Frazier M."/>
            <person name="Venter J.C."/>
        </authorList>
    </citation>
    <scope>NUCLEOTIDE SEQUENCE [LARGE SCALE GENOMIC DNA]</scope>
    <source>
        <strain evidence="1 2">ATCC 23134</strain>
    </source>
</reference>
<dbReference type="InterPro" id="IPR018644">
    <property type="entry name" value="DUF2071"/>
</dbReference>
<keyword evidence="2" id="KW-1185">Reference proteome</keyword>
<dbReference type="EMBL" id="AAWS01000007">
    <property type="protein sequence ID" value="EAY30292.1"/>
    <property type="molecule type" value="Genomic_DNA"/>
</dbReference>
<dbReference type="RefSeq" id="WP_002695220.1">
    <property type="nucleotide sequence ID" value="NZ_AAWS01000007.1"/>
</dbReference>
<dbReference type="Proteomes" id="UP000004095">
    <property type="component" value="Unassembled WGS sequence"/>
</dbReference>
<dbReference type="AlphaFoldDB" id="A1ZH23"/>
<gene>
    <name evidence="1" type="ORF">M23134_08116</name>
</gene>
<dbReference type="OrthoDB" id="5707016at2"/>
<evidence type="ECO:0000313" key="1">
    <source>
        <dbReference type="EMBL" id="EAY30292.1"/>
    </source>
</evidence>
<dbReference type="Pfam" id="PF09844">
    <property type="entry name" value="DUF2071"/>
    <property type="match status" value="1"/>
</dbReference>
<sequence length="261" mass="30997">MSYQDKLNQRVSTNIKEGRWSAETTLDHFALVNYALPLARLRPLIPARFDIPTFEVNDELCAFISAVPFIDRDFHFPHVYPSPRYHFGQINYRAYITDKETGEDVVWFFGTVLGSHWYNLPRRLWKMPWYYGDFSTSFHYDHKDGYQTYKINIDSVWGKTRIELKDTAEAVTTAEGFDNISQMKLFLTHPVQGFYYRTNGKIGTYRVWHPEMRLTNAVGEYLYFEPFENLKLLSREEMRYPHSVFICPEILFRVELPPKEV</sequence>